<protein>
    <submittedName>
        <fullName evidence="8">Cell surface-anchored protein</fullName>
    </submittedName>
</protein>
<keyword evidence="2" id="KW-0964">Secreted</keyword>
<dbReference type="EMBL" id="LR134317">
    <property type="protein sequence ID" value="VEF07788.1"/>
    <property type="molecule type" value="Genomic_DNA"/>
</dbReference>
<accession>A0A7Z8ZX62</accession>
<feature type="domain" description="Gram-positive cocci surface proteins LPxTG" evidence="7">
    <location>
        <begin position="257"/>
        <end position="290"/>
    </location>
</feature>
<organism evidence="8 9">
    <name type="scientific">Streptococcus equi subsp. zooepidemicus</name>
    <dbReference type="NCBI Taxonomy" id="40041"/>
    <lineage>
        <taxon>Bacteria</taxon>
        <taxon>Bacillati</taxon>
        <taxon>Bacillota</taxon>
        <taxon>Bacilli</taxon>
        <taxon>Lactobacillales</taxon>
        <taxon>Streptococcaceae</taxon>
        <taxon>Streptococcus</taxon>
    </lineage>
</organism>
<feature type="compositionally biased region" description="Basic and acidic residues" evidence="5">
    <location>
        <begin position="64"/>
        <end position="80"/>
    </location>
</feature>
<evidence type="ECO:0000259" key="7">
    <source>
        <dbReference type="PROSITE" id="PS50847"/>
    </source>
</evidence>
<evidence type="ECO:0000313" key="8">
    <source>
        <dbReference type="EMBL" id="VEF07788.1"/>
    </source>
</evidence>
<feature type="signal peptide" evidence="6">
    <location>
        <begin position="1"/>
        <end position="26"/>
    </location>
</feature>
<dbReference type="PROSITE" id="PS50847">
    <property type="entry name" value="GRAM_POS_ANCHORING"/>
    <property type="match status" value="1"/>
</dbReference>
<proteinExistence type="predicted"/>
<feature type="region of interest" description="Disordered" evidence="5">
    <location>
        <begin position="64"/>
        <end position="83"/>
    </location>
</feature>
<dbReference type="AlphaFoldDB" id="A0A7Z8ZX62"/>
<evidence type="ECO:0000256" key="6">
    <source>
        <dbReference type="SAM" id="SignalP"/>
    </source>
</evidence>
<name>A0A7Z8ZX62_STRSZ</name>
<gene>
    <name evidence="8" type="ORF">NCTC6180_01255</name>
</gene>
<keyword evidence="1" id="KW-0134">Cell wall</keyword>
<feature type="chain" id="PRO_5031107498" evidence="6">
    <location>
        <begin position="27"/>
        <end position="290"/>
    </location>
</feature>
<evidence type="ECO:0000256" key="4">
    <source>
        <dbReference type="ARBA" id="ARBA00023088"/>
    </source>
</evidence>
<keyword evidence="4" id="KW-0572">Peptidoglycan-anchor</keyword>
<evidence type="ECO:0000256" key="5">
    <source>
        <dbReference type="SAM" id="MobiDB-lite"/>
    </source>
</evidence>
<dbReference type="Proteomes" id="UP000269903">
    <property type="component" value="Chromosome"/>
</dbReference>
<keyword evidence="3 6" id="KW-0732">Signal</keyword>
<dbReference type="InterPro" id="IPR019931">
    <property type="entry name" value="LPXTG_anchor"/>
</dbReference>
<evidence type="ECO:0000256" key="3">
    <source>
        <dbReference type="ARBA" id="ARBA00022729"/>
    </source>
</evidence>
<dbReference type="RefSeq" id="WP_138118959.1">
    <property type="nucleotide sequence ID" value="NZ_JAHLHH010000001.1"/>
</dbReference>
<evidence type="ECO:0000256" key="1">
    <source>
        <dbReference type="ARBA" id="ARBA00022512"/>
    </source>
</evidence>
<evidence type="ECO:0000313" key="9">
    <source>
        <dbReference type="Proteomes" id="UP000269903"/>
    </source>
</evidence>
<reference evidence="8 9" key="1">
    <citation type="submission" date="2018-12" db="EMBL/GenBank/DDBJ databases">
        <authorList>
            <consortium name="Pathogen Informatics"/>
        </authorList>
    </citation>
    <scope>NUCLEOTIDE SEQUENCE [LARGE SCALE GENOMIC DNA]</scope>
    <source>
        <strain evidence="8 9">NCTC6180</strain>
    </source>
</reference>
<sequence>MLKKRMGLACLLVLTTFIYQCCSVTAEQYSDTEVEVLQISEEKSQIMENQEALKDLTTSSDQLKKEALKPKEAATNKSKQEASTVYLAEDDPVTIDSSDEESNQDIIADSVPDLVIKGDQVDVSEVMVSVKGDSSKVAKQRTDAAQRYSIAKHQLTQKLEAFNAATDQLLTMIAKKSDLTGQYYVVGHSLGEMLAAQNEKKLAEQLVMQQKHKKGLGSSVTILDELGRVISDISGHKGMLPFNRKISFKVHQVRYDLPLTGDRTVLPAQLAGLLLLLIGLMLPKVANKKS</sequence>
<evidence type="ECO:0000256" key="2">
    <source>
        <dbReference type="ARBA" id="ARBA00022525"/>
    </source>
</evidence>